<name>A0A1Y2E718_9PEZI</name>
<dbReference type="Proteomes" id="UP000193689">
    <property type="component" value="Unassembled WGS sequence"/>
</dbReference>
<reference evidence="1 2" key="1">
    <citation type="submission" date="2016-07" db="EMBL/GenBank/DDBJ databases">
        <title>Pervasive Adenine N6-methylation of Active Genes in Fungi.</title>
        <authorList>
            <consortium name="DOE Joint Genome Institute"/>
            <person name="Mondo S.J."/>
            <person name="Dannebaum R.O."/>
            <person name="Kuo R.C."/>
            <person name="Labutti K."/>
            <person name="Haridas S."/>
            <person name="Kuo A."/>
            <person name="Salamov A."/>
            <person name="Ahrendt S.R."/>
            <person name="Lipzen A."/>
            <person name="Sullivan W."/>
            <person name="Andreopoulos W.B."/>
            <person name="Clum A."/>
            <person name="Lindquist E."/>
            <person name="Daum C."/>
            <person name="Ramamoorthy G.K."/>
            <person name="Gryganskyi A."/>
            <person name="Culley D."/>
            <person name="Magnuson J.K."/>
            <person name="James T.Y."/>
            <person name="O'Malley M.A."/>
            <person name="Stajich J.E."/>
            <person name="Spatafora J.W."/>
            <person name="Visel A."/>
            <person name="Grigoriev I.V."/>
        </authorList>
    </citation>
    <scope>NUCLEOTIDE SEQUENCE [LARGE SCALE GENOMIC DNA]</scope>
    <source>
        <strain evidence="1 2">CBS 129021</strain>
    </source>
</reference>
<dbReference type="RefSeq" id="XP_040717943.1">
    <property type="nucleotide sequence ID" value="XM_040859789.1"/>
</dbReference>
<protein>
    <submittedName>
        <fullName evidence="1">Uncharacterized protein</fullName>
    </submittedName>
</protein>
<sequence>MPCDCRLRIHHIYVWLIRSINFGSWDTLYHSNFLVSFHLSYMVLQYTDVNSVCLR</sequence>
<dbReference type="AlphaFoldDB" id="A0A1Y2E718"/>
<dbReference type="GeneID" id="63776001"/>
<comment type="caution">
    <text evidence="1">The sequence shown here is derived from an EMBL/GenBank/DDBJ whole genome shotgun (WGS) entry which is preliminary data.</text>
</comment>
<proteinExistence type="predicted"/>
<keyword evidence="2" id="KW-1185">Reference proteome</keyword>
<organism evidence="1 2">
    <name type="scientific">Pseudomassariella vexata</name>
    <dbReference type="NCBI Taxonomy" id="1141098"/>
    <lineage>
        <taxon>Eukaryota</taxon>
        <taxon>Fungi</taxon>
        <taxon>Dikarya</taxon>
        <taxon>Ascomycota</taxon>
        <taxon>Pezizomycotina</taxon>
        <taxon>Sordariomycetes</taxon>
        <taxon>Xylariomycetidae</taxon>
        <taxon>Amphisphaeriales</taxon>
        <taxon>Pseudomassariaceae</taxon>
        <taxon>Pseudomassariella</taxon>
    </lineage>
</organism>
<gene>
    <name evidence="1" type="ORF">BCR38DRAFT_426707</name>
</gene>
<dbReference type="EMBL" id="MCFJ01000004">
    <property type="protein sequence ID" value="ORY67319.1"/>
    <property type="molecule type" value="Genomic_DNA"/>
</dbReference>
<accession>A0A1Y2E718</accession>
<evidence type="ECO:0000313" key="2">
    <source>
        <dbReference type="Proteomes" id="UP000193689"/>
    </source>
</evidence>
<dbReference type="InParanoid" id="A0A1Y2E718"/>
<evidence type="ECO:0000313" key="1">
    <source>
        <dbReference type="EMBL" id="ORY67319.1"/>
    </source>
</evidence>